<feature type="transmembrane region" description="Helical" evidence="1">
    <location>
        <begin position="7"/>
        <end position="28"/>
    </location>
</feature>
<dbReference type="InterPro" id="IPR003675">
    <property type="entry name" value="Rce1/LyrA-like_dom"/>
</dbReference>
<name>A0ABQ0TUX6_9BACL</name>
<feature type="transmembrane region" description="Helical" evidence="1">
    <location>
        <begin position="203"/>
        <end position="223"/>
    </location>
</feature>
<dbReference type="Proteomes" id="UP000319578">
    <property type="component" value="Unassembled WGS sequence"/>
</dbReference>
<feature type="transmembrane region" description="Helical" evidence="1">
    <location>
        <begin position="94"/>
        <end position="117"/>
    </location>
</feature>
<keyword evidence="1" id="KW-0812">Transmembrane</keyword>
<feature type="transmembrane region" description="Helical" evidence="1">
    <location>
        <begin position="173"/>
        <end position="191"/>
    </location>
</feature>
<evidence type="ECO:0000256" key="1">
    <source>
        <dbReference type="SAM" id="Phobius"/>
    </source>
</evidence>
<keyword evidence="1" id="KW-1133">Transmembrane helix</keyword>
<reference evidence="3 4" key="1">
    <citation type="submission" date="2019-06" db="EMBL/GenBank/DDBJ databases">
        <title>Whole genome shotgun sequence of Brevibacillus reuszeri NBRC 15719.</title>
        <authorList>
            <person name="Hosoyama A."/>
            <person name="Uohara A."/>
            <person name="Ohji S."/>
            <person name="Ichikawa N."/>
        </authorList>
    </citation>
    <scope>NUCLEOTIDE SEQUENCE [LARGE SCALE GENOMIC DNA]</scope>
    <source>
        <strain evidence="3 4">NBRC 15719</strain>
    </source>
</reference>
<protein>
    <submittedName>
        <fullName evidence="3">Abortive infection protein</fullName>
    </submittedName>
</protein>
<feature type="domain" description="CAAX prenyl protease 2/Lysostaphin resistance protein A-like" evidence="2">
    <location>
        <begin position="129"/>
        <end position="240"/>
    </location>
</feature>
<dbReference type="RefSeq" id="WP_049741208.1">
    <property type="nucleotide sequence ID" value="NZ_BJON01000022.1"/>
</dbReference>
<dbReference type="EMBL" id="BJON01000022">
    <property type="protein sequence ID" value="GED71655.1"/>
    <property type="molecule type" value="Genomic_DNA"/>
</dbReference>
<feature type="transmembrane region" description="Helical" evidence="1">
    <location>
        <begin position="137"/>
        <end position="161"/>
    </location>
</feature>
<dbReference type="Pfam" id="PF02517">
    <property type="entry name" value="Rce1-like"/>
    <property type="match status" value="1"/>
</dbReference>
<organism evidence="3 4">
    <name type="scientific">Brevibacillus reuszeri</name>
    <dbReference type="NCBI Taxonomy" id="54915"/>
    <lineage>
        <taxon>Bacteria</taxon>
        <taxon>Bacillati</taxon>
        <taxon>Bacillota</taxon>
        <taxon>Bacilli</taxon>
        <taxon>Bacillales</taxon>
        <taxon>Paenibacillaceae</taxon>
        <taxon>Brevibacillus</taxon>
    </lineage>
</organism>
<gene>
    <name evidence="3" type="ORF">BRE01_53570</name>
</gene>
<feature type="transmembrane region" description="Helical" evidence="1">
    <location>
        <begin position="40"/>
        <end position="64"/>
    </location>
</feature>
<evidence type="ECO:0000313" key="3">
    <source>
        <dbReference type="EMBL" id="GED71655.1"/>
    </source>
</evidence>
<keyword evidence="1" id="KW-0472">Membrane</keyword>
<accession>A0ABQ0TUX6</accession>
<comment type="caution">
    <text evidence="3">The sequence shown here is derived from an EMBL/GenBank/DDBJ whole genome shotgun (WGS) entry which is preliminary data.</text>
</comment>
<sequence>MKERPFRLALIFAVIAFLASLIMIPYQLQIISLPEAAPVHPAILFISSAVQTALITLLLSYLGIRLSAPVGLQLSIWKGWAYRKEHDGFENRNVLLAILGGIIVSLAIATFDQLLFVPSIPQLQVPESSHWLGLTTIFYGGIVEELMLRLGLMTLFVWLFYRLFGKKTRSWMYIVAILLTSVLFGLGHLPATIQAFGELTSLLVIRAILLNALGGILFGWLYWKKGLEYAMIAHMAGDLMLHVILA</sequence>
<proteinExistence type="predicted"/>
<evidence type="ECO:0000259" key="2">
    <source>
        <dbReference type="Pfam" id="PF02517"/>
    </source>
</evidence>
<keyword evidence="4" id="KW-1185">Reference proteome</keyword>
<evidence type="ECO:0000313" key="4">
    <source>
        <dbReference type="Proteomes" id="UP000319578"/>
    </source>
</evidence>